<gene>
    <name evidence="1" type="ORF">SAMN06265219_102151</name>
</gene>
<dbReference type="EMBL" id="FXTP01000002">
    <property type="protein sequence ID" value="SMO44301.1"/>
    <property type="molecule type" value="Genomic_DNA"/>
</dbReference>
<evidence type="ECO:0000313" key="2">
    <source>
        <dbReference type="Proteomes" id="UP000317557"/>
    </source>
</evidence>
<name>A0A521BBD9_9BACT</name>
<accession>A0A521BBD9</accession>
<protein>
    <recommendedName>
        <fullName evidence="3">Outer membrane protein beta-barrel domain-containing protein</fullName>
    </recommendedName>
</protein>
<dbReference type="RefSeq" id="WP_142453166.1">
    <property type="nucleotide sequence ID" value="NZ_FXTP01000002.1"/>
</dbReference>
<evidence type="ECO:0000313" key="1">
    <source>
        <dbReference type="EMBL" id="SMO44301.1"/>
    </source>
</evidence>
<dbReference type="Proteomes" id="UP000317557">
    <property type="component" value="Unassembled WGS sequence"/>
</dbReference>
<dbReference type="AlphaFoldDB" id="A0A521BBD9"/>
<evidence type="ECO:0008006" key="3">
    <source>
        <dbReference type="Google" id="ProtNLM"/>
    </source>
</evidence>
<sequence>MKISSNILIFLSVIIIVQQPVKAQFYVNLDAGLVKQNIELNNFGDNYYQQTTPSLINVGVFVKTDNYRWNVDFTSQSSRLEPMIEEIDYYDTHFVDVSRHELGVEHLRKVEEPSKGLDIFLGLGYKAQLSDYSKRIESKFIERTTDFKESVVFDLSILGALEYSVEEKLIHAKVGMGVLSYRFTKEENWYRDKNFIGIGPALMLELESKIYVRIPVAPGIFLKPEYSLKYYRYERYSEMKALQQYFLLGGVIQL</sequence>
<proteinExistence type="predicted"/>
<organism evidence="1 2">
    <name type="scientific">Gracilimonas mengyeensis</name>
    <dbReference type="NCBI Taxonomy" id="1302730"/>
    <lineage>
        <taxon>Bacteria</taxon>
        <taxon>Pseudomonadati</taxon>
        <taxon>Balneolota</taxon>
        <taxon>Balneolia</taxon>
        <taxon>Balneolales</taxon>
        <taxon>Balneolaceae</taxon>
        <taxon>Gracilimonas</taxon>
    </lineage>
</organism>
<keyword evidence="2" id="KW-1185">Reference proteome</keyword>
<reference evidence="1 2" key="1">
    <citation type="submission" date="2017-05" db="EMBL/GenBank/DDBJ databases">
        <authorList>
            <person name="Varghese N."/>
            <person name="Submissions S."/>
        </authorList>
    </citation>
    <scope>NUCLEOTIDE SEQUENCE [LARGE SCALE GENOMIC DNA]</scope>
    <source>
        <strain evidence="1 2">DSM 21985</strain>
    </source>
</reference>